<evidence type="ECO:0000256" key="1">
    <source>
        <dbReference type="ARBA" id="ARBA00004413"/>
    </source>
</evidence>
<keyword evidence="4" id="KW-1003">Cell membrane</keyword>
<dbReference type="EMBL" id="MTZV01000006">
    <property type="protein sequence ID" value="PCE23739.1"/>
    <property type="molecule type" value="Genomic_DNA"/>
</dbReference>
<dbReference type="AlphaFoldDB" id="A0A2A4EUJ1"/>
<keyword evidence="6" id="KW-0283">Flagellar rotation</keyword>
<sequence length="88" mass="9346">MPSIAALPGANNPLHQVKAHLTVHVGSAVIPVGELMAAKQSQVVRLDRRIEQAVDIMLEGQVVARGQLVAVGEHFGVRITELPVPLTV</sequence>
<evidence type="ECO:0000256" key="2">
    <source>
        <dbReference type="ARBA" id="ARBA00009226"/>
    </source>
</evidence>
<reference evidence="9 10" key="1">
    <citation type="submission" date="2017-01" db="EMBL/GenBank/DDBJ databases">
        <title>Whole-Genome Shotgun Sequencing of Two beta-Proteobacterial Species in Search of the Bulgecin Biosynthetic Cluster.</title>
        <authorList>
            <person name="Horsman M.E."/>
            <person name="Marous D.R."/>
            <person name="Li R."/>
            <person name="Oliver R.A."/>
            <person name="Byun B."/>
            <person name="Emrich S.J."/>
            <person name="Boggess B."/>
            <person name="Townsend C.A."/>
            <person name="Mobashery S."/>
        </authorList>
    </citation>
    <scope>NUCLEOTIDE SEQUENCE [LARGE SCALE GENOMIC DNA]</scope>
    <source>
        <strain evidence="9 10">ATCC 31363</strain>
    </source>
</reference>
<dbReference type="GO" id="GO:0071973">
    <property type="term" value="P:bacterial-type flagellum-dependent cell motility"/>
    <property type="evidence" value="ECO:0007669"/>
    <property type="project" value="InterPro"/>
</dbReference>
<evidence type="ECO:0000256" key="7">
    <source>
        <dbReference type="ARBA" id="ARBA00023136"/>
    </source>
</evidence>
<evidence type="ECO:0000256" key="3">
    <source>
        <dbReference type="ARBA" id="ARBA00021897"/>
    </source>
</evidence>
<dbReference type="PRINTS" id="PR00956">
    <property type="entry name" value="FLGMOTORFLIN"/>
</dbReference>
<dbReference type="InterPro" id="IPR036429">
    <property type="entry name" value="SpoA-like_sf"/>
</dbReference>
<dbReference type="GO" id="GO:0006935">
    <property type="term" value="P:chemotaxis"/>
    <property type="evidence" value="ECO:0007669"/>
    <property type="project" value="UniProtKB-KW"/>
</dbReference>
<comment type="caution">
    <text evidence="9">The sequence shown here is derived from an EMBL/GenBank/DDBJ whole genome shotgun (WGS) entry which is preliminary data.</text>
</comment>
<proteinExistence type="inferred from homology"/>
<comment type="similarity">
    <text evidence="2">Belongs to the FliN/MopA/SpaO family.</text>
</comment>
<evidence type="ECO:0000313" key="9">
    <source>
        <dbReference type="EMBL" id="PCE23739.1"/>
    </source>
</evidence>
<evidence type="ECO:0000256" key="5">
    <source>
        <dbReference type="ARBA" id="ARBA00022500"/>
    </source>
</evidence>
<evidence type="ECO:0000256" key="6">
    <source>
        <dbReference type="ARBA" id="ARBA00022779"/>
    </source>
</evidence>
<dbReference type="GO" id="GO:0009425">
    <property type="term" value="C:bacterial-type flagellum basal body"/>
    <property type="evidence" value="ECO:0007669"/>
    <property type="project" value="InterPro"/>
</dbReference>
<comment type="subcellular location">
    <subcellularLocation>
        <location evidence="1">Cell membrane</location>
        <topology evidence="1">Peripheral membrane protein</topology>
        <orientation evidence="1">Cytoplasmic side</orientation>
    </subcellularLocation>
</comment>
<dbReference type="GO" id="GO:0003774">
    <property type="term" value="F:cytoskeletal motor activity"/>
    <property type="evidence" value="ECO:0007669"/>
    <property type="project" value="InterPro"/>
</dbReference>
<keyword evidence="7" id="KW-0472">Membrane</keyword>
<dbReference type="InterPro" id="IPR001172">
    <property type="entry name" value="FliN_T3SS_HrcQb"/>
</dbReference>
<protein>
    <recommendedName>
        <fullName evidence="3">Flagellar motor switch protein FliN</fullName>
    </recommendedName>
</protein>
<dbReference type="PANTHER" id="PTHR43484:SF1">
    <property type="entry name" value="FLAGELLAR MOTOR SWITCH PROTEIN FLIN"/>
    <property type="match status" value="1"/>
</dbReference>
<dbReference type="InterPro" id="IPR001543">
    <property type="entry name" value="FliN-like_C"/>
</dbReference>
<keyword evidence="5" id="KW-0145">Chemotaxis</keyword>
<dbReference type="Proteomes" id="UP000218022">
    <property type="component" value="Unassembled WGS sequence"/>
</dbReference>
<name>A0A2A4EUJ1_9BURK</name>
<organism evidence="9 10">
    <name type="scientific">Paraburkholderia acidicola</name>
    <dbReference type="NCBI Taxonomy" id="1912599"/>
    <lineage>
        <taxon>Bacteria</taxon>
        <taxon>Pseudomonadati</taxon>
        <taxon>Pseudomonadota</taxon>
        <taxon>Betaproteobacteria</taxon>
        <taxon>Burkholderiales</taxon>
        <taxon>Burkholderiaceae</taxon>
        <taxon>Paraburkholderia</taxon>
    </lineage>
</organism>
<feature type="domain" description="Flagellar motor switch protein FliN-like C-terminal" evidence="8">
    <location>
        <begin position="14"/>
        <end position="82"/>
    </location>
</feature>
<gene>
    <name evidence="9" type="ORF">BWP39_29100</name>
</gene>
<dbReference type="GO" id="GO:0005886">
    <property type="term" value="C:plasma membrane"/>
    <property type="evidence" value="ECO:0007669"/>
    <property type="project" value="UniProtKB-SubCell"/>
</dbReference>
<dbReference type="SUPFAM" id="SSF101801">
    <property type="entry name" value="Surface presentation of antigens (SPOA)"/>
    <property type="match status" value="1"/>
</dbReference>
<dbReference type="Gene3D" id="2.30.330.10">
    <property type="entry name" value="SpoA-like"/>
    <property type="match status" value="1"/>
</dbReference>
<dbReference type="PANTHER" id="PTHR43484">
    <property type="match status" value="1"/>
</dbReference>
<evidence type="ECO:0000313" key="10">
    <source>
        <dbReference type="Proteomes" id="UP000218022"/>
    </source>
</evidence>
<evidence type="ECO:0000256" key="4">
    <source>
        <dbReference type="ARBA" id="ARBA00022475"/>
    </source>
</evidence>
<dbReference type="Pfam" id="PF01052">
    <property type="entry name" value="FliMN_C"/>
    <property type="match status" value="1"/>
</dbReference>
<dbReference type="InterPro" id="IPR051469">
    <property type="entry name" value="FliN/MopA/SpaO"/>
</dbReference>
<accession>A0A2A4EUJ1</accession>
<evidence type="ECO:0000259" key="8">
    <source>
        <dbReference type="Pfam" id="PF01052"/>
    </source>
</evidence>